<evidence type="ECO:0000256" key="5">
    <source>
        <dbReference type="ARBA" id="ARBA00022691"/>
    </source>
</evidence>
<evidence type="ECO:0000259" key="8">
    <source>
        <dbReference type="Pfam" id="PF01555"/>
    </source>
</evidence>
<dbReference type="PANTHER" id="PTHR10629">
    <property type="entry name" value="CYTOSINE-SPECIFIC METHYLTRANSFERASE"/>
    <property type="match status" value="1"/>
</dbReference>
<dbReference type="InterPro" id="IPR002052">
    <property type="entry name" value="DNA_methylase_N6_adenine_CS"/>
</dbReference>
<dbReference type="PROSITE" id="PS51679">
    <property type="entry name" value="SAM_MT_C5"/>
    <property type="match status" value="1"/>
</dbReference>
<proteinExistence type="inferred from homology"/>
<keyword evidence="3 7" id="KW-0489">Methyltransferase</keyword>
<evidence type="ECO:0000256" key="2">
    <source>
        <dbReference type="ARBA" id="ARBA00011975"/>
    </source>
</evidence>
<dbReference type="Gene3D" id="3.40.50.150">
    <property type="entry name" value="Vaccinia Virus protein VP39"/>
    <property type="match status" value="2"/>
</dbReference>
<dbReference type="GO" id="GO:0044027">
    <property type="term" value="P:negative regulation of gene expression via chromosomal CpG island methylation"/>
    <property type="evidence" value="ECO:0007669"/>
    <property type="project" value="TreeGrafter"/>
</dbReference>
<dbReference type="PANTHER" id="PTHR10629:SF52">
    <property type="entry name" value="DNA (CYTOSINE-5)-METHYLTRANSFERASE 1"/>
    <property type="match status" value="1"/>
</dbReference>
<dbReference type="Gene3D" id="3.90.120.10">
    <property type="entry name" value="DNA Methylase, subunit A, domain 2"/>
    <property type="match status" value="1"/>
</dbReference>
<dbReference type="Pfam" id="PF01555">
    <property type="entry name" value="N6_N4_Mtase"/>
    <property type="match status" value="1"/>
</dbReference>
<comment type="similarity">
    <text evidence="1">Belongs to the N(4)/N(6)-methyltransferase family.</text>
</comment>
<dbReference type="GO" id="GO:0003677">
    <property type="term" value="F:DNA binding"/>
    <property type="evidence" value="ECO:0007669"/>
    <property type="project" value="InterPro"/>
</dbReference>
<protein>
    <recommendedName>
        <fullName evidence="2">DNA (cytosine-5-)-methyltransferase</fullName>
        <ecNumber evidence="2">2.1.1.37</ecNumber>
    </recommendedName>
</protein>
<dbReference type="InterPro" id="IPR029063">
    <property type="entry name" value="SAM-dependent_MTases_sf"/>
</dbReference>
<feature type="domain" description="DNA methylase N-4/N-6" evidence="8">
    <location>
        <begin position="386"/>
        <end position="589"/>
    </location>
</feature>
<evidence type="ECO:0000256" key="4">
    <source>
        <dbReference type="ARBA" id="ARBA00022679"/>
    </source>
</evidence>
<gene>
    <name evidence="10" type="primary">ydiO</name>
    <name evidence="11" type="synonym">ydiO_2</name>
    <name evidence="9" type="ORF">MF5295_00561</name>
    <name evidence="11" type="ORF">MF5582_00566</name>
    <name evidence="10" type="ORF">MF5583_00523</name>
</gene>
<dbReference type="InterPro" id="IPR050390">
    <property type="entry name" value="C5-Methyltransferase"/>
</dbReference>
<dbReference type="InterPro" id="IPR002941">
    <property type="entry name" value="DNA_methylase_N4/N6"/>
</dbReference>
<feature type="active site" evidence="7">
    <location>
        <position position="83"/>
    </location>
</feature>
<evidence type="ECO:0000313" key="9">
    <source>
        <dbReference type="EMBL" id="VZR97978.1"/>
    </source>
</evidence>
<dbReference type="InterPro" id="IPR018117">
    <property type="entry name" value="C5_DNA_meth_AS"/>
</dbReference>
<dbReference type="GO" id="GO:0008170">
    <property type="term" value="F:N-methyltransferase activity"/>
    <property type="evidence" value="ECO:0007669"/>
    <property type="project" value="InterPro"/>
</dbReference>
<dbReference type="GO" id="GO:0003886">
    <property type="term" value="F:DNA (cytosine-5-)-methyltransferase activity"/>
    <property type="evidence" value="ECO:0007669"/>
    <property type="project" value="UniProtKB-EC"/>
</dbReference>
<sequence length="593" mass="68168">MNKFKILDLFSGAGGFSYGLDTLDEFETVLAVDFNDYALKTFQYNMKNAETILGDLTDTNIKEKVIKRAIELKVNMIIGGPPCQGFSNKGKKMGLNDKRNFLFLEYLEIVDKIKPEIFIIENVKTMLTSSKGYFLNEIKNKIHEMGYLVNYGTLNANDFGIPQMRTRAIIIAHKNKIINLPKPKNIRVSVRDAISDLSYLESSEGLFESNYITQPQSEYQKMMRKNSTKLFNHVATNHSDTAIKKLKLIAPECGKECLSEELIGKQKFKTTWGRLKWDDLSPTIDTRFDTPSNGTNSHPELNRAITPREAARIQSFPDNFCFLGKKTEICKQIGNAVPPLLAREIGLSIIEQLNHEKHEIISNNIEIYNNDSYEIIEELIEQKVSVNHIITDPPYNISQKNNFKTLKTANRQGINFGSWDHNFDLTSWIRPFTKILDKNGSMIIFCSYRYISFIVNELEQSDMVVKDIIKWVKRNPMPRNTNRRYVQDTEFAIWSVKKNSKWVFNKPENPAYLRACFETPVVSGKEKTSHPTQKSLKLMQQLIQIHTNEGEVILDPFMGSGTTGVACKKLNRKFIGIEIDKKYFDLSKKRLTK</sequence>
<evidence type="ECO:0000313" key="11">
    <source>
        <dbReference type="EMBL" id="VZS00377.1"/>
    </source>
</evidence>
<keyword evidence="4 7" id="KW-0808">Transferase</keyword>
<evidence type="ECO:0000256" key="3">
    <source>
        <dbReference type="ARBA" id="ARBA00022603"/>
    </source>
</evidence>
<evidence type="ECO:0000256" key="7">
    <source>
        <dbReference type="PROSITE-ProRule" id="PRU01016"/>
    </source>
</evidence>
<dbReference type="PROSITE" id="PS00095">
    <property type="entry name" value="C5_MTASE_2"/>
    <property type="match status" value="1"/>
</dbReference>
<dbReference type="EMBL" id="LR739237">
    <property type="protein sequence ID" value="VZS00377.1"/>
    <property type="molecule type" value="Genomic_DNA"/>
</dbReference>
<keyword evidence="6" id="KW-0680">Restriction system</keyword>
<dbReference type="PRINTS" id="PR00508">
    <property type="entry name" value="S21N4MTFRASE"/>
</dbReference>
<organism evidence="10">
    <name type="scientific">Mycoplasma feriruminatoris</name>
    <dbReference type="NCBI Taxonomy" id="1179777"/>
    <lineage>
        <taxon>Bacteria</taxon>
        <taxon>Bacillati</taxon>
        <taxon>Mycoplasmatota</taxon>
        <taxon>Mollicutes</taxon>
        <taxon>Mycoplasmataceae</taxon>
        <taxon>Mycoplasma</taxon>
    </lineage>
</organism>
<dbReference type="EMBL" id="LR739235">
    <property type="protein sequence ID" value="VZR97978.1"/>
    <property type="molecule type" value="Genomic_DNA"/>
</dbReference>
<dbReference type="GO" id="GO:0009307">
    <property type="term" value="P:DNA restriction-modification system"/>
    <property type="evidence" value="ECO:0007669"/>
    <property type="project" value="UniProtKB-KW"/>
</dbReference>
<dbReference type="InterPro" id="IPR001091">
    <property type="entry name" value="RM_Methyltransferase"/>
</dbReference>
<dbReference type="PROSITE" id="PS00092">
    <property type="entry name" value="N6_MTASE"/>
    <property type="match status" value="1"/>
</dbReference>
<comment type="similarity">
    <text evidence="7">Belongs to the class I-like SAM-binding methyltransferase superfamily. C5-methyltransferase family.</text>
</comment>
<evidence type="ECO:0000256" key="1">
    <source>
        <dbReference type="ARBA" id="ARBA00006594"/>
    </source>
</evidence>
<evidence type="ECO:0000256" key="6">
    <source>
        <dbReference type="ARBA" id="ARBA00022747"/>
    </source>
</evidence>
<dbReference type="NCBIfam" id="TIGR00675">
    <property type="entry name" value="dcm"/>
    <property type="match status" value="1"/>
</dbReference>
<dbReference type="Pfam" id="PF00145">
    <property type="entry name" value="DNA_methylase"/>
    <property type="match status" value="1"/>
</dbReference>
<dbReference type="InterPro" id="IPR001525">
    <property type="entry name" value="C5_MeTfrase"/>
</dbReference>
<dbReference type="GO" id="GO:0032259">
    <property type="term" value="P:methylation"/>
    <property type="evidence" value="ECO:0007669"/>
    <property type="project" value="UniProtKB-KW"/>
</dbReference>
<dbReference type="SUPFAM" id="SSF53335">
    <property type="entry name" value="S-adenosyl-L-methionine-dependent methyltransferases"/>
    <property type="match status" value="2"/>
</dbReference>
<dbReference type="RefSeq" id="WP_347938176.1">
    <property type="nucleotide sequence ID" value="NZ_CP142077.1"/>
</dbReference>
<dbReference type="EMBL" id="LR739236">
    <property type="protein sequence ID" value="VZS00277.1"/>
    <property type="molecule type" value="Genomic_DNA"/>
</dbReference>
<dbReference type="InterPro" id="IPR031303">
    <property type="entry name" value="C5_meth_CS"/>
</dbReference>
<keyword evidence="5 7" id="KW-0949">S-adenosyl-L-methionine</keyword>
<dbReference type="AlphaFoldDB" id="A0A654IN55"/>
<accession>A0A654IN55</accession>
<reference evidence="10" key="1">
    <citation type="submission" date="2019-11" db="EMBL/GenBank/DDBJ databases">
        <authorList>
            <person name="Falquet L."/>
            <person name="Falquet L."/>
        </authorList>
    </citation>
    <scope>NUCLEOTIDE SEQUENCE</scope>
    <source>
        <strain evidence="11">14/OD_0492</strain>
        <strain evidence="10">14/OD_0535</strain>
        <strain evidence="9">8756-13</strain>
    </source>
</reference>
<evidence type="ECO:0000313" key="10">
    <source>
        <dbReference type="EMBL" id="VZS00277.1"/>
    </source>
</evidence>
<dbReference type="EC" id="2.1.1.37" evidence="2"/>
<dbReference type="PROSITE" id="PS00094">
    <property type="entry name" value="C5_MTASE_1"/>
    <property type="match status" value="1"/>
</dbReference>
<name>A0A654IN55_9MOLU</name>